<organism evidence="1 2">
    <name type="scientific">Ambrosia artemisiifolia</name>
    <name type="common">Common ragweed</name>
    <dbReference type="NCBI Taxonomy" id="4212"/>
    <lineage>
        <taxon>Eukaryota</taxon>
        <taxon>Viridiplantae</taxon>
        <taxon>Streptophyta</taxon>
        <taxon>Embryophyta</taxon>
        <taxon>Tracheophyta</taxon>
        <taxon>Spermatophyta</taxon>
        <taxon>Magnoliopsida</taxon>
        <taxon>eudicotyledons</taxon>
        <taxon>Gunneridae</taxon>
        <taxon>Pentapetalae</taxon>
        <taxon>asterids</taxon>
        <taxon>campanulids</taxon>
        <taxon>Asterales</taxon>
        <taxon>Asteraceae</taxon>
        <taxon>Asteroideae</taxon>
        <taxon>Heliantheae alliance</taxon>
        <taxon>Heliantheae</taxon>
        <taxon>Ambrosia</taxon>
    </lineage>
</organism>
<comment type="caution">
    <text evidence="1">The sequence shown here is derived from an EMBL/GenBank/DDBJ whole genome shotgun (WGS) entry which is preliminary data.</text>
</comment>
<protein>
    <submittedName>
        <fullName evidence="1">Uncharacterized protein</fullName>
    </submittedName>
</protein>
<proteinExistence type="predicted"/>
<evidence type="ECO:0000313" key="2">
    <source>
        <dbReference type="Proteomes" id="UP001206925"/>
    </source>
</evidence>
<keyword evidence="2" id="KW-1185">Reference proteome</keyword>
<dbReference type="EMBL" id="JAMZMK010011876">
    <property type="protein sequence ID" value="KAI7725706.1"/>
    <property type="molecule type" value="Genomic_DNA"/>
</dbReference>
<gene>
    <name evidence="1" type="ORF">M8C21_018151</name>
</gene>
<evidence type="ECO:0000313" key="1">
    <source>
        <dbReference type="EMBL" id="KAI7725706.1"/>
    </source>
</evidence>
<accession>A0AAD5BNN7</accession>
<dbReference type="Proteomes" id="UP001206925">
    <property type="component" value="Unassembled WGS sequence"/>
</dbReference>
<sequence length="97" mass="11539">MYVDSILGKGINENRTTDAISFWDLKNLHKRERLEIEAGKFGMRDYRGLFEEIDREETLDLSNSDSDRIHPNKNSNRFFSVQISDRISDFWNTPRLR</sequence>
<name>A0AAD5BNN7_AMBAR</name>
<reference evidence="1" key="1">
    <citation type="submission" date="2022-06" db="EMBL/GenBank/DDBJ databases">
        <title>Uncovering the hologenomic basis of an extraordinary plant invasion.</title>
        <authorList>
            <person name="Bieker V.C."/>
            <person name="Martin M.D."/>
            <person name="Gilbert T."/>
            <person name="Hodgins K."/>
            <person name="Battlay P."/>
            <person name="Petersen B."/>
            <person name="Wilson J."/>
        </authorList>
    </citation>
    <scope>NUCLEOTIDE SEQUENCE</scope>
    <source>
        <strain evidence="1">AA19_3_7</strain>
        <tissue evidence="1">Leaf</tissue>
    </source>
</reference>
<dbReference type="AlphaFoldDB" id="A0AAD5BNN7"/>